<sequence>MAKSNYIPAIGRRKRAVARVRLIKGKEPMMINNLPAAAYFPGLVNQKLLQEPLRLSELLEKYTATVRVVGSGMTSQLLAVLHGLARAIVKLNSEKYKPRLKAAGFLRRDPRKRQRRQVGTGGKSRRQKQSPKR</sequence>
<feature type="region of interest" description="Disordered" evidence="6">
    <location>
        <begin position="102"/>
        <end position="133"/>
    </location>
</feature>
<dbReference type="InterPro" id="IPR000754">
    <property type="entry name" value="Ribosomal_uS9"/>
</dbReference>
<dbReference type="Proteomes" id="UP000034772">
    <property type="component" value="Unassembled WGS sequence"/>
</dbReference>
<dbReference type="GO" id="GO:0003735">
    <property type="term" value="F:structural constituent of ribosome"/>
    <property type="evidence" value="ECO:0007669"/>
    <property type="project" value="InterPro"/>
</dbReference>
<evidence type="ECO:0000313" key="7">
    <source>
        <dbReference type="EMBL" id="KKU87240.1"/>
    </source>
</evidence>
<dbReference type="GO" id="GO:0003723">
    <property type="term" value="F:RNA binding"/>
    <property type="evidence" value="ECO:0007669"/>
    <property type="project" value="TreeGrafter"/>
</dbReference>
<evidence type="ECO:0000256" key="4">
    <source>
        <dbReference type="ARBA" id="ARBA00035259"/>
    </source>
</evidence>
<dbReference type="InterPro" id="IPR014721">
    <property type="entry name" value="Ribsml_uS5_D2-typ_fold_subgr"/>
</dbReference>
<dbReference type="PANTHER" id="PTHR21569:SF1">
    <property type="entry name" value="SMALL RIBOSOMAL SUBUNIT PROTEIN US9M"/>
    <property type="match status" value="1"/>
</dbReference>
<evidence type="ECO:0000313" key="8">
    <source>
        <dbReference type="Proteomes" id="UP000034772"/>
    </source>
</evidence>
<dbReference type="GO" id="GO:0006412">
    <property type="term" value="P:translation"/>
    <property type="evidence" value="ECO:0007669"/>
    <property type="project" value="InterPro"/>
</dbReference>
<gene>
    <name evidence="7" type="ORF">UY17_C0024G0010</name>
</gene>
<proteinExistence type="inferred from homology"/>
<comment type="similarity">
    <text evidence="1">Belongs to the universal ribosomal protein uS9 family.</text>
</comment>
<accession>A0A0G1WYE6</accession>
<keyword evidence="2 7" id="KW-0689">Ribosomal protein</keyword>
<dbReference type="AlphaFoldDB" id="A0A0G1WYE6"/>
<comment type="caution">
    <text evidence="7">The sequence shown here is derived from an EMBL/GenBank/DDBJ whole genome shotgun (WGS) entry which is preliminary data.</text>
</comment>
<dbReference type="PANTHER" id="PTHR21569">
    <property type="entry name" value="RIBOSOMAL PROTEIN S9"/>
    <property type="match status" value="1"/>
</dbReference>
<dbReference type="GO" id="GO:0015935">
    <property type="term" value="C:small ribosomal subunit"/>
    <property type="evidence" value="ECO:0007669"/>
    <property type="project" value="TreeGrafter"/>
</dbReference>
<evidence type="ECO:0000256" key="2">
    <source>
        <dbReference type="ARBA" id="ARBA00022980"/>
    </source>
</evidence>
<keyword evidence="3" id="KW-0687">Ribonucleoprotein</keyword>
<evidence type="ECO:0000256" key="3">
    <source>
        <dbReference type="ARBA" id="ARBA00023274"/>
    </source>
</evidence>
<feature type="compositionally biased region" description="Basic residues" evidence="6">
    <location>
        <begin position="123"/>
        <end position="133"/>
    </location>
</feature>
<dbReference type="Pfam" id="PF00380">
    <property type="entry name" value="Ribosomal_S9"/>
    <property type="match status" value="1"/>
</dbReference>
<evidence type="ECO:0000256" key="5">
    <source>
        <dbReference type="ARBA" id="ARBA00035523"/>
    </source>
</evidence>
<organism evidence="7 8">
    <name type="scientific">Candidatus Beckwithbacteria bacterium GW2011_GWC2_47_9</name>
    <dbReference type="NCBI Taxonomy" id="1618373"/>
    <lineage>
        <taxon>Bacteria</taxon>
        <taxon>Candidatus Beckwithiibacteriota</taxon>
    </lineage>
</organism>
<name>A0A0G1WYE6_9BACT</name>
<evidence type="ECO:0000256" key="1">
    <source>
        <dbReference type="ARBA" id="ARBA00005251"/>
    </source>
</evidence>
<dbReference type="InterPro" id="IPR020568">
    <property type="entry name" value="Ribosomal_Su5_D2-typ_SF"/>
</dbReference>
<protein>
    <recommendedName>
        <fullName evidence="4">Small ribosomal subunit protein uS9</fullName>
    </recommendedName>
    <alternativeName>
        <fullName evidence="5">30S ribosomal protein S9</fullName>
    </alternativeName>
</protein>
<evidence type="ECO:0000256" key="6">
    <source>
        <dbReference type="SAM" id="MobiDB-lite"/>
    </source>
</evidence>
<dbReference type="EMBL" id="LCOZ01000024">
    <property type="protein sequence ID" value="KKU87240.1"/>
    <property type="molecule type" value="Genomic_DNA"/>
</dbReference>
<reference evidence="7 8" key="1">
    <citation type="journal article" date="2015" name="Nature">
        <title>rRNA introns, odd ribosomes, and small enigmatic genomes across a large radiation of phyla.</title>
        <authorList>
            <person name="Brown C.T."/>
            <person name="Hug L.A."/>
            <person name="Thomas B.C."/>
            <person name="Sharon I."/>
            <person name="Castelle C.J."/>
            <person name="Singh A."/>
            <person name="Wilkins M.J."/>
            <person name="Williams K.H."/>
            <person name="Banfield J.F."/>
        </authorList>
    </citation>
    <scope>NUCLEOTIDE SEQUENCE [LARGE SCALE GENOMIC DNA]</scope>
</reference>
<dbReference type="Gene3D" id="3.30.230.10">
    <property type="match status" value="1"/>
</dbReference>
<dbReference type="SUPFAM" id="SSF54211">
    <property type="entry name" value="Ribosomal protein S5 domain 2-like"/>
    <property type="match status" value="1"/>
</dbReference>
<dbReference type="PATRIC" id="fig|1618373.3.peg.256"/>